<keyword evidence="3" id="KW-0964">Secreted</keyword>
<keyword evidence="8" id="KW-1185">Reference proteome</keyword>
<name>A0A3B5QHY0_XIPMA</name>
<dbReference type="InterPro" id="IPR051777">
    <property type="entry name" value="Insulin-like_neuro_ligands"/>
</dbReference>
<evidence type="ECO:0000259" key="6">
    <source>
        <dbReference type="SMART" id="SM00078"/>
    </source>
</evidence>
<reference evidence="7" key="3">
    <citation type="submission" date="2025-08" db="UniProtKB">
        <authorList>
            <consortium name="Ensembl"/>
        </authorList>
    </citation>
    <scope>IDENTIFICATION</scope>
    <source>
        <strain evidence="7">JP 163 A</strain>
    </source>
</reference>
<organism evidence="7 8">
    <name type="scientific">Xiphophorus maculatus</name>
    <name type="common">Southern platyfish</name>
    <name type="synonym">Platypoecilus maculatus</name>
    <dbReference type="NCBI Taxonomy" id="8083"/>
    <lineage>
        <taxon>Eukaryota</taxon>
        <taxon>Metazoa</taxon>
        <taxon>Chordata</taxon>
        <taxon>Craniata</taxon>
        <taxon>Vertebrata</taxon>
        <taxon>Euteleostomi</taxon>
        <taxon>Actinopterygii</taxon>
        <taxon>Neopterygii</taxon>
        <taxon>Teleostei</taxon>
        <taxon>Neoteleostei</taxon>
        <taxon>Acanthomorphata</taxon>
        <taxon>Ovalentaria</taxon>
        <taxon>Atherinomorphae</taxon>
        <taxon>Cyprinodontiformes</taxon>
        <taxon>Poeciliidae</taxon>
        <taxon>Poeciliinae</taxon>
        <taxon>Xiphophorus</taxon>
    </lineage>
</organism>
<evidence type="ECO:0000313" key="7">
    <source>
        <dbReference type="Ensembl" id="ENSXMAP00000029860.1"/>
    </source>
</evidence>
<dbReference type="CDD" id="cd04365">
    <property type="entry name" value="IlGF_relaxin_like"/>
    <property type="match status" value="1"/>
</dbReference>
<keyword evidence="5" id="KW-1015">Disulfide bond</keyword>
<dbReference type="Pfam" id="PF00049">
    <property type="entry name" value="Insulin"/>
    <property type="match status" value="1"/>
</dbReference>
<dbReference type="Ensembl" id="ENSXMAT00000031689.1">
    <property type="protein sequence ID" value="ENSXMAP00000029860.1"/>
    <property type="gene ID" value="ENSXMAG00000029945.1"/>
</dbReference>
<dbReference type="InterPro" id="IPR016179">
    <property type="entry name" value="Insulin-like"/>
</dbReference>
<reference evidence="8" key="1">
    <citation type="submission" date="2012-01" db="EMBL/GenBank/DDBJ databases">
        <authorList>
            <person name="Walter R."/>
            <person name="Schartl M."/>
            <person name="Warren W."/>
        </authorList>
    </citation>
    <scope>NUCLEOTIDE SEQUENCE [LARGE SCALE GENOMIC DNA]</scope>
    <source>
        <strain evidence="8">JP 163 A</strain>
    </source>
</reference>
<dbReference type="Proteomes" id="UP000002852">
    <property type="component" value="Unassembled WGS sequence"/>
</dbReference>
<evidence type="ECO:0000256" key="1">
    <source>
        <dbReference type="ARBA" id="ARBA00004613"/>
    </source>
</evidence>
<dbReference type="PANTHER" id="PTHR20968:SF2">
    <property type="entry name" value="INSULIN-LIKE PEPTIDE INSL5"/>
    <property type="match status" value="1"/>
</dbReference>
<evidence type="ECO:0000256" key="2">
    <source>
        <dbReference type="ARBA" id="ARBA00011207"/>
    </source>
</evidence>
<dbReference type="AlphaFoldDB" id="A0A3B5QHY0"/>
<keyword evidence="4" id="KW-0372">Hormone</keyword>
<evidence type="ECO:0000256" key="3">
    <source>
        <dbReference type="ARBA" id="ARBA00022525"/>
    </source>
</evidence>
<dbReference type="STRING" id="8083.ENSXMAP00000029860"/>
<dbReference type="SMART" id="SM00078">
    <property type="entry name" value="IlGF"/>
    <property type="match status" value="1"/>
</dbReference>
<comment type="subunit">
    <text evidence="2">Heterodimer of a B chain and an A chain linked by two disulfide bonds.</text>
</comment>
<reference evidence="8" key="2">
    <citation type="journal article" date="2013" name="Nat. Genet.">
        <title>The genome of the platyfish, Xiphophorus maculatus, provides insights into evolutionary adaptation and several complex traits.</title>
        <authorList>
            <person name="Schartl M."/>
            <person name="Walter R.B."/>
            <person name="Shen Y."/>
            <person name="Garcia T."/>
            <person name="Catchen J."/>
            <person name="Amores A."/>
            <person name="Braasch I."/>
            <person name="Chalopin D."/>
            <person name="Volff J.N."/>
            <person name="Lesch K.P."/>
            <person name="Bisazza A."/>
            <person name="Minx P."/>
            <person name="Hillier L."/>
            <person name="Wilson R.K."/>
            <person name="Fuerstenberg S."/>
            <person name="Boore J."/>
            <person name="Searle S."/>
            <person name="Postlethwait J.H."/>
            <person name="Warren W.C."/>
        </authorList>
    </citation>
    <scope>NUCLEOTIDE SEQUENCE [LARGE SCALE GENOMIC DNA]</scope>
    <source>
        <strain evidence="8">JP 163 A</strain>
    </source>
</reference>
<accession>A0A3B5QHY0</accession>
<dbReference type="KEGG" id="xma:102227434"/>
<evidence type="ECO:0000313" key="8">
    <source>
        <dbReference type="Proteomes" id="UP000002852"/>
    </source>
</evidence>
<dbReference type="GeneTree" id="ENSGT00940000174981"/>
<dbReference type="OMA" id="FFSEPDM"/>
<dbReference type="OrthoDB" id="9443437at2759"/>
<evidence type="ECO:0000256" key="4">
    <source>
        <dbReference type="ARBA" id="ARBA00022702"/>
    </source>
</evidence>
<dbReference type="GO" id="GO:0005576">
    <property type="term" value="C:extracellular region"/>
    <property type="evidence" value="ECO:0007669"/>
    <property type="project" value="UniProtKB-SubCell"/>
</dbReference>
<proteinExistence type="predicted"/>
<sequence length="140" mass="15649">MQKIAEGVAGCERLLKNTRKKKKTTEHLRGVWKSSSMRLLAVLALLFCVVVCVDQARAEMQAVKLCGREFLRAVVYTCGGSRWKRFFSEPDMGGLSAGEQNSLENLSIPGSNWSKRDINNILTNLCCQVGCRKSELTYLC</sequence>
<dbReference type="CTD" id="566602"/>
<protein>
    <submittedName>
        <fullName evidence="7">Relaxin-3</fullName>
    </submittedName>
</protein>
<dbReference type="GO" id="GO:0001664">
    <property type="term" value="F:G protein-coupled receptor binding"/>
    <property type="evidence" value="ECO:0007669"/>
    <property type="project" value="TreeGrafter"/>
</dbReference>
<dbReference type="InterPro" id="IPR036438">
    <property type="entry name" value="Insulin-like_sf"/>
</dbReference>
<dbReference type="RefSeq" id="XP_005803949.2">
    <property type="nucleotide sequence ID" value="XM_005803892.2"/>
</dbReference>
<reference evidence="7" key="4">
    <citation type="submission" date="2025-09" db="UniProtKB">
        <authorList>
            <consortium name="Ensembl"/>
        </authorList>
    </citation>
    <scope>IDENTIFICATION</scope>
    <source>
        <strain evidence="7">JP 163 A</strain>
    </source>
</reference>
<dbReference type="InParanoid" id="A0A3B5QHY0"/>
<feature type="domain" description="Insulin-like" evidence="6">
    <location>
        <begin position="63"/>
        <end position="140"/>
    </location>
</feature>
<dbReference type="GO" id="GO:0005179">
    <property type="term" value="F:hormone activity"/>
    <property type="evidence" value="ECO:0007669"/>
    <property type="project" value="UniProtKB-KW"/>
</dbReference>
<dbReference type="SUPFAM" id="SSF56994">
    <property type="entry name" value="Insulin-like"/>
    <property type="match status" value="1"/>
</dbReference>
<dbReference type="PANTHER" id="PTHR20968">
    <property type="entry name" value="ILGF DOMAIN-CONTAINING PROTEIN"/>
    <property type="match status" value="1"/>
</dbReference>
<dbReference type="GeneID" id="102227434"/>
<evidence type="ECO:0000256" key="5">
    <source>
        <dbReference type="ARBA" id="ARBA00023157"/>
    </source>
</evidence>
<comment type="subcellular location">
    <subcellularLocation>
        <location evidence="1">Secreted</location>
    </subcellularLocation>
</comment>